<accession>A0A261GDY2</accession>
<feature type="transmembrane region" description="Helical" evidence="1">
    <location>
        <begin position="240"/>
        <end position="257"/>
    </location>
</feature>
<feature type="transmembrane region" description="Helical" evidence="1">
    <location>
        <begin position="324"/>
        <end position="341"/>
    </location>
</feature>
<evidence type="ECO:0008006" key="6">
    <source>
        <dbReference type="Google" id="ProtNLM"/>
    </source>
</evidence>
<evidence type="ECO:0000313" key="5">
    <source>
        <dbReference type="Proteomes" id="UP000593943"/>
    </source>
</evidence>
<dbReference type="AlphaFoldDB" id="A0A261GDY2"/>
<organism evidence="2 4">
    <name type="scientific">Bifidobacterium eulemuris</name>
    <dbReference type="NCBI Taxonomy" id="1765219"/>
    <lineage>
        <taxon>Bacteria</taxon>
        <taxon>Bacillati</taxon>
        <taxon>Actinomycetota</taxon>
        <taxon>Actinomycetes</taxon>
        <taxon>Bifidobacteriales</taxon>
        <taxon>Bifidobacteriaceae</taxon>
        <taxon>Bifidobacterium</taxon>
    </lineage>
</organism>
<evidence type="ECO:0000256" key="1">
    <source>
        <dbReference type="SAM" id="Phobius"/>
    </source>
</evidence>
<sequence length="353" mass="38468">MRLREIIREAWRDMTSGMAGAVPLVLLSFLLVLCCAGLDVWQILDVESQAIEYREAKGNVTLIKNEDGVDGRACAQLASQDGIEASGALRQAGEMTLNALPDNRFVIYEVTDGLLDVVDAGNDDHQGVWLPQAVAEKLAVSQGAVLETTQGEIRVAGVYDWAEDGRDSRIGYAVLMPVASYGAFDECWASVWPSSDMTDTLRLSVFYSMDPSHSQTGQVNYTLGDTMDAYGMFSSRLTRFAVPAAGVLMALAAAAFCRRRKLELSGNMHAGAGRSVVVLQMVVEHLVPVLIGWASAYAVLYVMIRLQGTTSAPDVFILELKEGLWVLFGAWAGTMAAALTIRERDLFTHFKTR</sequence>
<dbReference type="EMBL" id="MWWZ01000004">
    <property type="protein sequence ID" value="OZG69176.1"/>
    <property type="molecule type" value="Genomic_DNA"/>
</dbReference>
<proteinExistence type="predicted"/>
<gene>
    <name evidence="3" type="ORF">BE0216_01665</name>
    <name evidence="2" type="ORF">BEUL_0582</name>
</gene>
<feature type="transmembrane region" description="Helical" evidence="1">
    <location>
        <begin position="277"/>
        <end position="304"/>
    </location>
</feature>
<dbReference type="EMBL" id="CP062938">
    <property type="protein sequence ID" value="QOL31311.1"/>
    <property type="molecule type" value="Genomic_DNA"/>
</dbReference>
<evidence type="ECO:0000313" key="4">
    <source>
        <dbReference type="Proteomes" id="UP000216057"/>
    </source>
</evidence>
<feature type="transmembrane region" description="Helical" evidence="1">
    <location>
        <begin position="21"/>
        <end position="44"/>
    </location>
</feature>
<evidence type="ECO:0000313" key="3">
    <source>
        <dbReference type="EMBL" id="QOL31311.1"/>
    </source>
</evidence>
<name>A0A261GDY2_9BIFI</name>
<evidence type="ECO:0000313" key="2">
    <source>
        <dbReference type="EMBL" id="OZG69176.1"/>
    </source>
</evidence>
<dbReference type="Proteomes" id="UP000216057">
    <property type="component" value="Unassembled WGS sequence"/>
</dbReference>
<keyword evidence="5" id="KW-1185">Reference proteome</keyword>
<dbReference type="Proteomes" id="UP000593943">
    <property type="component" value="Chromosome"/>
</dbReference>
<dbReference type="OrthoDB" id="3716589at2"/>
<protein>
    <recommendedName>
        <fullName evidence="6">ABC transporter permease</fullName>
    </recommendedName>
</protein>
<dbReference type="RefSeq" id="WP_143249268.1">
    <property type="nucleotide sequence ID" value="NZ_CP062938.1"/>
</dbReference>
<keyword evidence="1" id="KW-0812">Transmembrane</keyword>
<dbReference type="KEGG" id="beu:BE0216_01665"/>
<reference evidence="2 4" key="1">
    <citation type="journal article" date="2017" name="BMC Genomics">
        <title>Comparative genomic and phylogenomic analyses of the Bifidobacteriaceae family.</title>
        <authorList>
            <person name="Lugli G.A."/>
            <person name="Milani C."/>
            <person name="Turroni F."/>
            <person name="Duranti S."/>
            <person name="Mancabelli L."/>
            <person name="Mangifesta M."/>
            <person name="Ferrario C."/>
            <person name="Modesto M."/>
            <person name="Mattarelli P."/>
            <person name="Jiri K."/>
            <person name="van Sinderen D."/>
            <person name="Ventura M."/>
        </authorList>
    </citation>
    <scope>NUCLEOTIDE SEQUENCE [LARGE SCALE GENOMIC DNA]</scope>
    <source>
        <strain evidence="2 4">DSM 100216</strain>
    </source>
</reference>
<keyword evidence="1" id="KW-0472">Membrane</keyword>
<keyword evidence="1" id="KW-1133">Transmembrane helix</keyword>
<reference evidence="3 5" key="2">
    <citation type="submission" date="2020-10" db="EMBL/GenBank/DDBJ databases">
        <title>Genome sequencing of Bifidobacterium eulemuris_DSMZ_100216.</title>
        <authorList>
            <person name="Kim J."/>
        </authorList>
    </citation>
    <scope>NUCLEOTIDE SEQUENCE [LARGE SCALE GENOMIC DNA]</scope>
    <source>
        <strain evidence="3 5">DSM 100216</strain>
    </source>
</reference>